<dbReference type="Gene3D" id="2.170.270.10">
    <property type="entry name" value="SET domain"/>
    <property type="match status" value="2"/>
</dbReference>
<dbReference type="GO" id="GO:0032259">
    <property type="term" value="P:methylation"/>
    <property type="evidence" value="ECO:0007669"/>
    <property type="project" value="UniProtKB-KW"/>
</dbReference>
<evidence type="ECO:0000256" key="4">
    <source>
        <dbReference type="ARBA" id="ARBA00022603"/>
    </source>
</evidence>
<name>A0AA88YDX1_PINIB</name>
<keyword evidence="4" id="KW-0489">Methyltransferase</keyword>
<dbReference type="AlphaFoldDB" id="A0AA88YDX1"/>
<reference evidence="9" key="1">
    <citation type="submission" date="2019-08" db="EMBL/GenBank/DDBJ databases">
        <title>The improved chromosome-level genome for the pearl oyster Pinctada fucata martensii using PacBio sequencing and Hi-C.</title>
        <authorList>
            <person name="Zheng Z."/>
        </authorList>
    </citation>
    <scope>NUCLEOTIDE SEQUENCE</scope>
    <source>
        <strain evidence="9">ZZ-2019</strain>
        <tissue evidence="9">Adductor muscle</tissue>
    </source>
</reference>
<gene>
    <name evidence="9" type="ORF">FSP39_018014</name>
</gene>
<keyword evidence="10" id="KW-1185">Reference proteome</keyword>
<evidence type="ECO:0000313" key="10">
    <source>
        <dbReference type="Proteomes" id="UP001186944"/>
    </source>
</evidence>
<accession>A0AA88YDX1</accession>
<dbReference type="InterPro" id="IPR039977">
    <property type="entry name" value="Suv4-20/Set9"/>
</dbReference>
<evidence type="ECO:0000256" key="5">
    <source>
        <dbReference type="ARBA" id="ARBA00022679"/>
    </source>
</evidence>
<sequence length="582" mass="66039">MVVEGSGRHAPSTGMTAKELCENDDMASTLTLDAFLGILTHKMNSRHKALKSKVQEELKAAMLAFKKDQNYEKCYSELMSGEAQKAFLCLRSKSQQVVFKEHIFRYLRMFDRRAGFEILPCYRYSMEGKVGAKICSTKHWYRNDKIPMLVGCIAELSKEEEERYLKPGVNDFSVMYSCRKNCAQLWLGPASFINHDCRANCKFVSTGRDTSNVCYMVFPLQFVSTGLDTSNVCYMVFPLQFVSTGRDTSNVCYMVLLLQFVSTGCDTSNVCYMVFPLQFVSTGRDTSNVCYMVFPLQFVSTGRDTSNVCYMVLLLQFVSTGCDTSNVCYMVFLLQFVSTGRDTSNVCYMVFPLQFVSTGRDTSNVCYMVLLLQFVSTGCDTSNVCYMVFPLQFVSTGRDTSNVCYMVFPLQFVSTGRDTACVKVLRDIDPGEEITCFYGEDFFGDNNCLCECETCERRKVGAFRPEGSPKGPQDEKGYRLRDTDDRLTRLKYDSEKSRPAAEMTGAAPYGNENWDIRDDNLRKHSHLLTKGELKKRGITRYDAEILLSQGLNLPEPRVVAEKKLGSARRIPRGRFETVRQLL</sequence>
<evidence type="ECO:0000256" key="6">
    <source>
        <dbReference type="ARBA" id="ARBA00022691"/>
    </source>
</evidence>
<comment type="subcellular location">
    <subcellularLocation>
        <location evidence="2">Chromosome</location>
    </subcellularLocation>
    <subcellularLocation>
        <location evidence="1">Nucleus</location>
    </subcellularLocation>
</comment>
<dbReference type="PANTHER" id="PTHR12977">
    <property type="entry name" value="SUPPRESSOR OF VARIEGATION 4-20-RELATED"/>
    <property type="match status" value="1"/>
</dbReference>
<dbReference type="InterPro" id="IPR041938">
    <property type="entry name" value="Hist-Lys_N-MTase_N"/>
</dbReference>
<dbReference type="FunFam" id="1.10.10.1700:FF:000001">
    <property type="entry name" value="Histone-lysine N-methyltransferase"/>
    <property type="match status" value="1"/>
</dbReference>
<evidence type="ECO:0000313" key="9">
    <source>
        <dbReference type="EMBL" id="KAK3103270.1"/>
    </source>
</evidence>
<evidence type="ECO:0000256" key="7">
    <source>
        <dbReference type="ARBA" id="ARBA00022853"/>
    </source>
</evidence>
<comment type="caution">
    <text evidence="9">The sequence shown here is derived from an EMBL/GenBank/DDBJ whole genome shotgun (WGS) entry which is preliminary data.</text>
</comment>
<evidence type="ECO:0000256" key="1">
    <source>
        <dbReference type="ARBA" id="ARBA00004123"/>
    </source>
</evidence>
<dbReference type="Gene3D" id="1.10.10.1700">
    <property type="entry name" value="Histone-lysine N-methyltransferase"/>
    <property type="match status" value="1"/>
</dbReference>
<dbReference type="SUPFAM" id="SSF82199">
    <property type="entry name" value="SET domain"/>
    <property type="match status" value="2"/>
</dbReference>
<keyword evidence="3" id="KW-0158">Chromosome</keyword>
<dbReference type="InterPro" id="IPR046341">
    <property type="entry name" value="SET_dom_sf"/>
</dbReference>
<keyword evidence="7" id="KW-0156">Chromatin regulator</keyword>
<dbReference type="GO" id="GO:0005634">
    <property type="term" value="C:nucleus"/>
    <property type="evidence" value="ECO:0007669"/>
    <property type="project" value="UniProtKB-SubCell"/>
</dbReference>
<keyword evidence="6" id="KW-0949">S-adenosyl-L-methionine</keyword>
<dbReference type="Proteomes" id="UP001186944">
    <property type="component" value="Unassembled WGS sequence"/>
</dbReference>
<organism evidence="9 10">
    <name type="scientific">Pinctada imbricata</name>
    <name type="common">Atlantic pearl-oyster</name>
    <name type="synonym">Pinctada martensii</name>
    <dbReference type="NCBI Taxonomy" id="66713"/>
    <lineage>
        <taxon>Eukaryota</taxon>
        <taxon>Metazoa</taxon>
        <taxon>Spiralia</taxon>
        <taxon>Lophotrochozoa</taxon>
        <taxon>Mollusca</taxon>
        <taxon>Bivalvia</taxon>
        <taxon>Autobranchia</taxon>
        <taxon>Pteriomorphia</taxon>
        <taxon>Pterioida</taxon>
        <taxon>Pterioidea</taxon>
        <taxon>Pteriidae</taxon>
        <taxon>Pinctada</taxon>
    </lineage>
</organism>
<keyword evidence="8" id="KW-0539">Nucleus</keyword>
<dbReference type="GO" id="GO:0042799">
    <property type="term" value="F:histone H4K20 methyltransferase activity"/>
    <property type="evidence" value="ECO:0007669"/>
    <property type="project" value="TreeGrafter"/>
</dbReference>
<dbReference type="GO" id="GO:0005694">
    <property type="term" value="C:chromosome"/>
    <property type="evidence" value="ECO:0007669"/>
    <property type="project" value="UniProtKB-SubCell"/>
</dbReference>
<evidence type="ECO:0000256" key="8">
    <source>
        <dbReference type="ARBA" id="ARBA00023242"/>
    </source>
</evidence>
<evidence type="ECO:0000256" key="3">
    <source>
        <dbReference type="ARBA" id="ARBA00022454"/>
    </source>
</evidence>
<proteinExistence type="predicted"/>
<keyword evidence="5" id="KW-0808">Transferase</keyword>
<dbReference type="PANTHER" id="PTHR12977:SF4">
    <property type="entry name" value="HISTONE-LYSINE N-METHYLTRANSFERASE KMT5B"/>
    <property type="match status" value="1"/>
</dbReference>
<protein>
    <submittedName>
        <fullName evidence="9">Uncharacterized protein</fullName>
    </submittedName>
</protein>
<evidence type="ECO:0000256" key="2">
    <source>
        <dbReference type="ARBA" id="ARBA00004286"/>
    </source>
</evidence>
<dbReference type="EMBL" id="VSWD01000005">
    <property type="protein sequence ID" value="KAK3103270.1"/>
    <property type="molecule type" value="Genomic_DNA"/>
</dbReference>